<comment type="function">
    <text evidence="7 8">TFIIF is a general transcription initiation factor that binds to RNA polymerase II and helps to recruit it to the initiation complex in collaboration with TFIIB. It promotes transcription elongation.</text>
</comment>
<evidence type="ECO:0000313" key="11">
    <source>
        <dbReference type="Proteomes" id="UP000275267"/>
    </source>
</evidence>
<reference evidence="11" key="1">
    <citation type="journal article" date="2019" name="Nat. Commun.">
        <title>The genome of broomcorn millet.</title>
        <authorList>
            <person name="Zou C."/>
            <person name="Miki D."/>
            <person name="Li D."/>
            <person name="Tang Q."/>
            <person name="Xiao L."/>
            <person name="Rajput S."/>
            <person name="Deng P."/>
            <person name="Jia W."/>
            <person name="Huang R."/>
            <person name="Zhang M."/>
            <person name="Sun Y."/>
            <person name="Hu J."/>
            <person name="Fu X."/>
            <person name="Schnable P.S."/>
            <person name="Li F."/>
            <person name="Zhang H."/>
            <person name="Feng B."/>
            <person name="Zhu X."/>
            <person name="Liu R."/>
            <person name="Schnable J.C."/>
            <person name="Zhu J.-K."/>
            <person name="Zhang H."/>
        </authorList>
    </citation>
    <scope>NUCLEOTIDE SEQUENCE [LARGE SCALE GENOMIC DNA]</scope>
</reference>
<feature type="compositionally biased region" description="Acidic residues" evidence="9">
    <location>
        <begin position="212"/>
        <end position="221"/>
    </location>
</feature>
<feature type="compositionally biased region" description="Low complexity" evidence="9">
    <location>
        <begin position="350"/>
        <end position="367"/>
    </location>
</feature>
<dbReference type="Pfam" id="PF05793">
    <property type="entry name" value="TFIIF_alpha"/>
    <property type="match status" value="1"/>
</dbReference>
<evidence type="ECO:0000256" key="5">
    <source>
        <dbReference type="ARBA" id="ARBA00023163"/>
    </source>
</evidence>
<sequence length="435" mass="48100">MAGPTKPWILEDETGQYQYQGQMEGSQSATATYYLLMRHGKEFNAYPAGSWYNFSKIAQYKQLTLEEAEEKMNKRKTSATGYERWMMKAAANGPAAFGSDMKKLEATPGGEKESARPKKGKSNEEGNNSDKGEEDEEEEVARKNRLGLTKKGLDDDEEGGKDLDFDLDDEIEKGDDWEHEETFTDDDEAVDIDPEERADLAPEIPAPPEIKQDDEENEEEGGLSKSGKELKKLLGRAAGLNESDADEDEEEEVIFKENVKESLSFFIQQEDESSPVLAPKQKDQVKDEPVDNSPVKPTPSGHARSTPPASKSKQKRKSGADDAKTSGSAASKKAKVEWDTKASNIKEEAPSSAKPTLKSSASSKSATNVLPVTEDEIRSVLLAVAPVTTQDLVSRFKSRLRGPEDKNAFAEILKKISKIQKTNGHNYVVLRDDKK</sequence>
<dbReference type="SUPFAM" id="SSF50916">
    <property type="entry name" value="Rap30/74 interaction domains"/>
    <property type="match status" value="1"/>
</dbReference>
<dbReference type="InterPro" id="IPR036390">
    <property type="entry name" value="WH_DNA-bd_sf"/>
</dbReference>
<evidence type="ECO:0000313" key="10">
    <source>
        <dbReference type="EMBL" id="RLN18069.1"/>
    </source>
</evidence>
<dbReference type="AlphaFoldDB" id="A0A3L6SBZ9"/>
<organism evidence="10 11">
    <name type="scientific">Panicum miliaceum</name>
    <name type="common">Proso millet</name>
    <name type="synonym">Broomcorn millet</name>
    <dbReference type="NCBI Taxonomy" id="4540"/>
    <lineage>
        <taxon>Eukaryota</taxon>
        <taxon>Viridiplantae</taxon>
        <taxon>Streptophyta</taxon>
        <taxon>Embryophyta</taxon>
        <taxon>Tracheophyta</taxon>
        <taxon>Spermatophyta</taxon>
        <taxon>Magnoliopsida</taxon>
        <taxon>Liliopsida</taxon>
        <taxon>Poales</taxon>
        <taxon>Poaceae</taxon>
        <taxon>PACMAD clade</taxon>
        <taxon>Panicoideae</taxon>
        <taxon>Panicodae</taxon>
        <taxon>Paniceae</taxon>
        <taxon>Panicinae</taxon>
        <taxon>Panicum</taxon>
        <taxon>Panicum sect. Panicum</taxon>
    </lineage>
</organism>
<dbReference type="Gene3D" id="1.10.10.10">
    <property type="entry name" value="Winged helix-like DNA-binding domain superfamily/Winged helix DNA-binding domain"/>
    <property type="match status" value="1"/>
</dbReference>
<dbReference type="InterPro" id="IPR011039">
    <property type="entry name" value="TFIIF_interaction"/>
</dbReference>
<dbReference type="InterPro" id="IPR036388">
    <property type="entry name" value="WH-like_DNA-bd_sf"/>
</dbReference>
<dbReference type="GO" id="GO:0003677">
    <property type="term" value="F:DNA binding"/>
    <property type="evidence" value="ECO:0007669"/>
    <property type="project" value="UniProtKB-KW"/>
</dbReference>
<dbReference type="GO" id="GO:0016251">
    <property type="term" value="F:RNA polymerase II general transcription initiation factor activity"/>
    <property type="evidence" value="ECO:0007669"/>
    <property type="project" value="TreeGrafter"/>
</dbReference>
<dbReference type="GO" id="GO:0032968">
    <property type="term" value="P:positive regulation of transcription elongation by RNA polymerase II"/>
    <property type="evidence" value="ECO:0007669"/>
    <property type="project" value="InterPro"/>
</dbReference>
<dbReference type="GO" id="GO:0006367">
    <property type="term" value="P:transcription initiation at RNA polymerase II promoter"/>
    <property type="evidence" value="ECO:0007669"/>
    <property type="project" value="InterPro"/>
</dbReference>
<gene>
    <name evidence="10" type="ORF">C2845_PM02G16240</name>
</gene>
<evidence type="ECO:0000256" key="2">
    <source>
        <dbReference type="ARBA" id="ARBA00005249"/>
    </source>
</evidence>
<evidence type="ECO:0000256" key="9">
    <source>
        <dbReference type="SAM" id="MobiDB-lite"/>
    </source>
</evidence>
<dbReference type="GO" id="GO:0001096">
    <property type="term" value="F:TFIIF-class transcription factor complex binding"/>
    <property type="evidence" value="ECO:0007669"/>
    <property type="project" value="TreeGrafter"/>
</dbReference>
<dbReference type="SUPFAM" id="SSF46785">
    <property type="entry name" value="Winged helix' DNA-binding domain"/>
    <property type="match status" value="1"/>
</dbReference>
<dbReference type="PANTHER" id="PTHR13011">
    <property type="entry name" value="TFIIF-ALPHA"/>
    <property type="match status" value="1"/>
</dbReference>
<keyword evidence="4 8" id="KW-0238">DNA-binding</keyword>
<feature type="region of interest" description="Disordered" evidence="9">
    <location>
        <begin position="96"/>
        <end position="229"/>
    </location>
</feature>
<keyword evidence="11" id="KW-1185">Reference proteome</keyword>
<feature type="region of interest" description="Disordered" evidence="9">
    <location>
        <begin position="265"/>
        <end position="368"/>
    </location>
</feature>
<feature type="compositionally biased region" description="Basic and acidic residues" evidence="9">
    <location>
        <begin position="100"/>
        <end position="131"/>
    </location>
</feature>
<proteinExistence type="inferred from homology"/>
<evidence type="ECO:0000256" key="7">
    <source>
        <dbReference type="ARBA" id="ARBA00025232"/>
    </source>
</evidence>
<evidence type="ECO:0000256" key="6">
    <source>
        <dbReference type="ARBA" id="ARBA00023242"/>
    </source>
</evidence>
<keyword evidence="6 8" id="KW-0539">Nucleus</keyword>
<dbReference type="OrthoDB" id="76676at2759"/>
<name>A0A3L6SBZ9_PANMI</name>
<feature type="compositionally biased region" description="Acidic residues" evidence="9">
    <location>
        <begin position="183"/>
        <end position="194"/>
    </location>
</feature>
<comment type="similarity">
    <text evidence="2 8">Belongs to the TFIIF alpha subunit family.</text>
</comment>
<comment type="subcellular location">
    <subcellularLocation>
        <location evidence="1 8">Nucleus</location>
    </subcellularLocation>
</comment>
<feature type="compositionally biased region" description="Basic and acidic residues" evidence="9">
    <location>
        <begin position="280"/>
        <end position="289"/>
    </location>
</feature>
<comment type="caution">
    <text evidence="10">The sequence shown here is derived from an EMBL/GenBank/DDBJ whole genome shotgun (WGS) entry which is preliminary data.</text>
</comment>
<feature type="compositionally biased region" description="Acidic residues" evidence="9">
    <location>
        <begin position="154"/>
        <end position="173"/>
    </location>
</feature>
<feature type="compositionally biased region" description="Basic and acidic residues" evidence="9">
    <location>
        <begin position="334"/>
        <end position="349"/>
    </location>
</feature>
<keyword evidence="3 8" id="KW-0805">Transcription regulation</keyword>
<dbReference type="GO" id="GO:0005674">
    <property type="term" value="C:transcription factor TFIIF complex"/>
    <property type="evidence" value="ECO:0007669"/>
    <property type="project" value="TreeGrafter"/>
</dbReference>
<evidence type="ECO:0000256" key="3">
    <source>
        <dbReference type="ARBA" id="ARBA00023015"/>
    </source>
</evidence>
<dbReference type="Proteomes" id="UP000275267">
    <property type="component" value="Unassembled WGS sequence"/>
</dbReference>
<evidence type="ECO:0000256" key="4">
    <source>
        <dbReference type="ARBA" id="ARBA00023125"/>
    </source>
</evidence>
<protein>
    <recommendedName>
        <fullName evidence="8">Transcription initiation factor IIF subunit alpha</fullName>
    </recommendedName>
</protein>
<evidence type="ECO:0000256" key="1">
    <source>
        <dbReference type="ARBA" id="ARBA00004123"/>
    </source>
</evidence>
<dbReference type="EMBL" id="PQIB02000005">
    <property type="protein sequence ID" value="RLN18069.1"/>
    <property type="molecule type" value="Genomic_DNA"/>
</dbReference>
<dbReference type="PANTHER" id="PTHR13011:SF0">
    <property type="entry name" value="GENERAL TRANSCRIPTION FACTOR IIF SUBUNIT 1"/>
    <property type="match status" value="1"/>
</dbReference>
<dbReference type="InterPro" id="IPR008851">
    <property type="entry name" value="TFIIF-alpha"/>
</dbReference>
<evidence type="ECO:0000256" key="8">
    <source>
        <dbReference type="RuleBase" id="RU366044"/>
    </source>
</evidence>
<keyword evidence="5 8" id="KW-0804">Transcription</keyword>
<dbReference type="STRING" id="4540.A0A3L6SBZ9"/>
<accession>A0A3L6SBZ9</accession>